<dbReference type="Proteomes" id="UP000199259">
    <property type="component" value="Unassembled WGS sequence"/>
</dbReference>
<evidence type="ECO:0000313" key="1">
    <source>
        <dbReference type="EMBL" id="SDG20557.1"/>
    </source>
</evidence>
<dbReference type="OrthoDB" id="104545at2157"/>
<comment type="caution">
    <text evidence="1">The sequence shown here is derived from an EMBL/GenBank/DDBJ whole genome shotgun (WGS) entry which is preliminary data.</text>
</comment>
<dbReference type="AlphaFoldDB" id="A0A7Z7AYT0"/>
<dbReference type="Pfam" id="PF11746">
    <property type="entry name" value="DUF3303"/>
    <property type="match status" value="1"/>
</dbReference>
<protein>
    <recommendedName>
        <fullName evidence="3">DUF3303 domain-containing protein</fullName>
    </recommendedName>
</protein>
<dbReference type="EMBL" id="FNCA01000009">
    <property type="protein sequence ID" value="SDG20557.1"/>
    <property type="molecule type" value="Genomic_DNA"/>
</dbReference>
<name>A0A7Z7AYT0_9EURY</name>
<gene>
    <name evidence="1" type="ORF">SAMN04488589_2406</name>
</gene>
<organism evidence="1 2">
    <name type="scientific">Methanolobus vulcani</name>
    <dbReference type="NCBI Taxonomy" id="38026"/>
    <lineage>
        <taxon>Archaea</taxon>
        <taxon>Methanobacteriati</taxon>
        <taxon>Methanobacteriota</taxon>
        <taxon>Stenosarchaea group</taxon>
        <taxon>Methanomicrobia</taxon>
        <taxon>Methanosarcinales</taxon>
        <taxon>Methanosarcinaceae</taxon>
        <taxon>Methanolobus</taxon>
    </lineage>
</organism>
<sequence length="94" mass="11272">MRFMDIMTWDPKDNEEMEKRYLSWKYPNGYNVISEWSDVSSCRVFIIYDLENEEAYARATFPWRDISKLETIPIMETKKAIELGEKMMAEMANV</sequence>
<evidence type="ECO:0000313" key="2">
    <source>
        <dbReference type="Proteomes" id="UP000199259"/>
    </source>
</evidence>
<dbReference type="RefSeq" id="WP_154717867.1">
    <property type="nucleotide sequence ID" value="NZ_FNCA01000009.1"/>
</dbReference>
<proteinExistence type="predicted"/>
<reference evidence="1 2" key="1">
    <citation type="submission" date="2016-10" db="EMBL/GenBank/DDBJ databases">
        <authorList>
            <person name="Varghese N."/>
            <person name="Submissions S."/>
        </authorList>
    </citation>
    <scope>NUCLEOTIDE SEQUENCE [LARGE SCALE GENOMIC DNA]</scope>
    <source>
        <strain evidence="1 2">PL 12/M</strain>
    </source>
</reference>
<accession>A0A7Z7AYT0</accession>
<keyword evidence="2" id="KW-1185">Reference proteome</keyword>
<evidence type="ECO:0008006" key="3">
    <source>
        <dbReference type="Google" id="ProtNLM"/>
    </source>
</evidence>
<dbReference type="InterPro" id="IPR021734">
    <property type="entry name" value="DUF3303"/>
</dbReference>